<dbReference type="Proteomes" id="UP000291822">
    <property type="component" value="Unassembled WGS sequence"/>
</dbReference>
<keyword evidence="2" id="KW-1185">Reference proteome</keyword>
<proteinExistence type="predicted"/>
<evidence type="ECO:0000313" key="1">
    <source>
        <dbReference type="EMBL" id="TCI12572.1"/>
    </source>
</evidence>
<accession>A0A4R0YTL0</accession>
<dbReference type="AlphaFoldDB" id="A0A4R0YTL0"/>
<sequence length="136" mass="15086">MDGYRFTSPLFRVEAGEDLATNPGIYGKQLAHWLGERLAREGYDQPVVIAEDWGWCVQCAAQPVPVWVGCANDEDSEEGAAMPDHRRVWRCFAVVEPGLLARLFGGAVVKEQTLRIRTALERVLAGEPLISFVDEA</sequence>
<dbReference type="EMBL" id="SJTG01000001">
    <property type="protein sequence ID" value="TCI12572.1"/>
    <property type="molecule type" value="Genomic_DNA"/>
</dbReference>
<comment type="caution">
    <text evidence="1">The sequence shown here is derived from an EMBL/GenBank/DDBJ whole genome shotgun (WGS) entry which is preliminary data.</text>
</comment>
<protein>
    <submittedName>
        <fullName evidence="1">Uncharacterized protein</fullName>
    </submittedName>
</protein>
<gene>
    <name evidence="1" type="ORF">EZM97_04275</name>
</gene>
<name>A0A4R0YTL0_9GAMM</name>
<dbReference type="RefSeq" id="WP_131150650.1">
    <property type="nucleotide sequence ID" value="NZ_SJTG01000001.1"/>
</dbReference>
<evidence type="ECO:0000313" key="2">
    <source>
        <dbReference type="Proteomes" id="UP000291822"/>
    </source>
</evidence>
<reference evidence="1 2" key="1">
    <citation type="submission" date="2019-02" db="EMBL/GenBank/DDBJ databases">
        <title>Dyella amyloliquefaciens sp. nov., isolated from forest soil.</title>
        <authorList>
            <person name="Gao Z.-H."/>
            <person name="Qiu L.-H."/>
        </authorList>
    </citation>
    <scope>NUCLEOTIDE SEQUENCE [LARGE SCALE GENOMIC DNA]</scope>
    <source>
        <strain evidence="1 2">KACC 12747</strain>
    </source>
</reference>
<organism evidence="1 2">
    <name type="scientific">Dyella soli</name>
    <dbReference type="NCBI Taxonomy" id="522319"/>
    <lineage>
        <taxon>Bacteria</taxon>
        <taxon>Pseudomonadati</taxon>
        <taxon>Pseudomonadota</taxon>
        <taxon>Gammaproteobacteria</taxon>
        <taxon>Lysobacterales</taxon>
        <taxon>Rhodanobacteraceae</taxon>
        <taxon>Dyella</taxon>
    </lineage>
</organism>